<feature type="binding site" evidence="7">
    <location>
        <position position="214"/>
    </location>
    <ligand>
        <name>substrate</name>
    </ligand>
</feature>
<dbReference type="PANTHER" id="PTHR43757:SF2">
    <property type="entry name" value="AMINOMETHYLTRANSFERASE, MITOCHONDRIAL"/>
    <property type="match status" value="1"/>
</dbReference>
<accession>A0A5A7MMZ9</accession>
<evidence type="ECO:0000256" key="1">
    <source>
        <dbReference type="ARBA" id="ARBA00008609"/>
    </source>
</evidence>
<evidence type="ECO:0000256" key="7">
    <source>
        <dbReference type="PIRSR" id="PIRSR006487-1"/>
    </source>
</evidence>
<gene>
    <name evidence="10" type="primary">gcvT</name>
    <name evidence="10" type="ORF">JCM17844_09640</name>
</gene>
<dbReference type="PANTHER" id="PTHR43757">
    <property type="entry name" value="AMINOMETHYLTRANSFERASE"/>
    <property type="match status" value="1"/>
</dbReference>
<dbReference type="InterPro" id="IPR006223">
    <property type="entry name" value="GcvT"/>
</dbReference>
<dbReference type="InterPro" id="IPR029043">
    <property type="entry name" value="GcvT/YgfZ_C"/>
</dbReference>
<dbReference type="SUPFAM" id="SSF103025">
    <property type="entry name" value="Folate-binding domain"/>
    <property type="match status" value="1"/>
</dbReference>
<dbReference type="FunFam" id="4.10.1250.10:FF:000002">
    <property type="entry name" value="Aminomethyltransferase"/>
    <property type="match status" value="1"/>
</dbReference>
<evidence type="ECO:0000313" key="11">
    <source>
        <dbReference type="Proteomes" id="UP000322084"/>
    </source>
</evidence>
<feature type="domain" description="Aminomethyltransferase C-terminal" evidence="9">
    <location>
        <begin position="300"/>
        <end position="379"/>
    </location>
</feature>
<dbReference type="InterPro" id="IPR028896">
    <property type="entry name" value="GcvT/YgfZ/DmdA"/>
</dbReference>
<dbReference type="GO" id="GO:0006546">
    <property type="term" value="P:glycine catabolic process"/>
    <property type="evidence" value="ECO:0007669"/>
    <property type="project" value="InterPro"/>
</dbReference>
<comment type="similarity">
    <text evidence="1">Belongs to the GcvT family.</text>
</comment>
<dbReference type="Gene3D" id="3.30.1360.120">
    <property type="entry name" value="Probable tRNA modification gtpase trme, domain 1"/>
    <property type="match status" value="1"/>
</dbReference>
<dbReference type="NCBIfam" id="NF010093">
    <property type="entry name" value="PRK13579.1"/>
    <property type="match status" value="1"/>
</dbReference>
<protein>
    <recommendedName>
        <fullName evidence="2">aminomethyltransferase</fullName>
        <ecNumber evidence="2">2.1.2.10</ecNumber>
    </recommendedName>
    <alternativeName>
        <fullName evidence="5">Glycine cleavage system T protein</fullName>
    </alternativeName>
</protein>
<dbReference type="EC" id="2.1.2.10" evidence="2"/>
<comment type="catalytic activity">
    <reaction evidence="6">
        <text>N(6)-[(R)-S(8)-aminomethyldihydrolipoyl]-L-lysyl-[protein] + (6S)-5,6,7,8-tetrahydrofolate = N(6)-[(R)-dihydrolipoyl]-L-lysyl-[protein] + (6R)-5,10-methylene-5,6,7,8-tetrahydrofolate + NH4(+)</text>
        <dbReference type="Rhea" id="RHEA:16945"/>
        <dbReference type="Rhea" id="RHEA-COMP:10475"/>
        <dbReference type="Rhea" id="RHEA-COMP:10492"/>
        <dbReference type="ChEBI" id="CHEBI:15636"/>
        <dbReference type="ChEBI" id="CHEBI:28938"/>
        <dbReference type="ChEBI" id="CHEBI:57453"/>
        <dbReference type="ChEBI" id="CHEBI:83100"/>
        <dbReference type="ChEBI" id="CHEBI:83143"/>
        <dbReference type="EC" id="2.1.2.10"/>
    </reaction>
</comment>
<evidence type="ECO:0000256" key="3">
    <source>
        <dbReference type="ARBA" id="ARBA00022576"/>
    </source>
</evidence>
<dbReference type="EMBL" id="BKCL01000002">
    <property type="protein sequence ID" value="GEQ97327.1"/>
    <property type="molecule type" value="Genomic_DNA"/>
</dbReference>
<evidence type="ECO:0000256" key="5">
    <source>
        <dbReference type="ARBA" id="ARBA00031395"/>
    </source>
</evidence>
<dbReference type="Gene3D" id="4.10.1250.10">
    <property type="entry name" value="Aminomethyltransferase fragment"/>
    <property type="match status" value="1"/>
</dbReference>
<dbReference type="Gene3D" id="3.30.70.1400">
    <property type="entry name" value="Aminomethyltransferase beta-barrel domains"/>
    <property type="match status" value="1"/>
</dbReference>
<dbReference type="GO" id="GO:0008168">
    <property type="term" value="F:methyltransferase activity"/>
    <property type="evidence" value="ECO:0007669"/>
    <property type="project" value="UniProtKB-KW"/>
</dbReference>
<name>A0A5A7MMZ9_9PROT</name>
<evidence type="ECO:0000256" key="6">
    <source>
        <dbReference type="ARBA" id="ARBA00047665"/>
    </source>
</evidence>
<proteinExistence type="inferred from homology"/>
<dbReference type="AlphaFoldDB" id="A0A5A7MMZ9"/>
<feature type="domain" description="GCVT N-terminal" evidence="8">
    <location>
        <begin position="21"/>
        <end position="276"/>
    </location>
</feature>
<reference evidence="10 11" key="1">
    <citation type="submission" date="2019-09" db="EMBL/GenBank/DDBJ databases">
        <title>NBRP : Genome information of microbial organism related human and environment.</title>
        <authorList>
            <person name="Hattori M."/>
            <person name="Oshima K."/>
            <person name="Inaba H."/>
            <person name="Suda W."/>
            <person name="Sakamoto M."/>
            <person name="Iino T."/>
            <person name="Kitahara M."/>
            <person name="Oshida Y."/>
            <person name="Iida T."/>
            <person name="Kudo T."/>
            <person name="Itoh T."/>
            <person name="Ohkuma M."/>
        </authorList>
    </citation>
    <scope>NUCLEOTIDE SEQUENCE [LARGE SCALE GENOMIC DNA]</scope>
    <source>
        <strain evidence="10 11">Hi-2</strain>
    </source>
</reference>
<evidence type="ECO:0000313" key="10">
    <source>
        <dbReference type="EMBL" id="GEQ97327.1"/>
    </source>
</evidence>
<dbReference type="NCBIfam" id="NF001567">
    <property type="entry name" value="PRK00389.1"/>
    <property type="match status" value="1"/>
</dbReference>
<dbReference type="GO" id="GO:0004047">
    <property type="term" value="F:aminomethyltransferase activity"/>
    <property type="evidence" value="ECO:0007669"/>
    <property type="project" value="UniProtKB-EC"/>
</dbReference>
<dbReference type="GO" id="GO:0008483">
    <property type="term" value="F:transaminase activity"/>
    <property type="evidence" value="ECO:0007669"/>
    <property type="project" value="UniProtKB-KW"/>
</dbReference>
<sequence length="392" mass="41698">MTDAPKPDTAPITAANKTTALHSLHLELGGKMVPFAGYDMPVHYPSGIMAEHLHTREKAGLFDVSHMGQAYLTSLQGSTDVAVALEGLVPGILATLKPGAMRYTLLLNDEGGILDDLMVTRRKDGEDGLFLVVNAGPKDSDFAHISKKLEGRAQLHRLDDRALLALQGPKAAAVLADIAPDCAALSFMEALWTEIDGIPTIISRSGYTGEDGFEISIPAEHAERFARRLLAYEDVAPIGLGARDSLRLEAGLCLYGHDIDTATTPVEAALKWAVPKARRERADFPGAAKILQQFTDGTDRVRVGIRPKDRAIAREGTPITTADGTRTIGALTSGGFGPTLGGPVAMGYVDSAFQAPGTDLGLLVRGKVRPASVQALPFVTQNYVRKTAKTKG</sequence>
<dbReference type="Proteomes" id="UP000322084">
    <property type="component" value="Unassembled WGS sequence"/>
</dbReference>
<dbReference type="Pfam" id="PF08669">
    <property type="entry name" value="GCV_T_C"/>
    <property type="match status" value="1"/>
</dbReference>
<organism evidence="10 11">
    <name type="scientific">Iodidimonas gelatinilytica</name>
    <dbReference type="NCBI Taxonomy" id="1236966"/>
    <lineage>
        <taxon>Bacteria</taxon>
        <taxon>Pseudomonadati</taxon>
        <taxon>Pseudomonadota</taxon>
        <taxon>Alphaproteobacteria</taxon>
        <taxon>Iodidimonadales</taxon>
        <taxon>Iodidimonadaceae</taxon>
        <taxon>Iodidimonas</taxon>
    </lineage>
</organism>
<dbReference type="NCBIfam" id="TIGR00528">
    <property type="entry name" value="gcvT"/>
    <property type="match status" value="1"/>
</dbReference>
<evidence type="ECO:0000259" key="8">
    <source>
        <dbReference type="Pfam" id="PF01571"/>
    </source>
</evidence>
<evidence type="ECO:0000256" key="4">
    <source>
        <dbReference type="ARBA" id="ARBA00022679"/>
    </source>
</evidence>
<comment type="caution">
    <text evidence="10">The sequence shown here is derived from an EMBL/GenBank/DDBJ whole genome shotgun (WGS) entry which is preliminary data.</text>
</comment>
<dbReference type="SUPFAM" id="SSF101790">
    <property type="entry name" value="Aminomethyltransferase beta-barrel domain"/>
    <property type="match status" value="1"/>
</dbReference>
<dbReference type="GO" id="GO:0005960">
    <property type="term" value="C:glycine cleavage complex"/>
    <property type="evidence" value="ECO:0007669"/>
    <property type="project" value="InterPro"/>
</dbReference>
<evidence type="ECO:0000256" key="2">
    <source>
        <dbReference type="ARBA" id="ARBA00012616"/>
    </source>
</evidence>
<dbReference type="InterPro" id="IPR027266">
    <property type="entry name" value="TrmE/GcvT-like"/>
</dbReference>
<evidence type="ECO:0000259" key="9">
    <source>
        <dbReference type="Pfam" id="PF08669"/>
    </source>
</evidence>
<keyword evidence="10" id="KW-0489">Methyltransferase</keyword>
<dbReference type="PIRSF" id="PIRSF006487">
    <property type="entry name" value="GcvT"/>
    <property type="match status" value="1"/>
</dbReference>
<keyword evidence="3" id="KW-0032">Aminotransferase</keyword>
<dbReference type="RefSeq" id="WP_149999832.1">
    <property type="nucleotide sequence ID" value="NZ_BKCL01000002.1"/>
</dbReference>
<dbReference type="Pfam" id="PF01571">
    <property type="entry name" value="GCV_T"/>
    <property type="match status" value="1"/>
</dbReference>
<keyword evidence="4 10" id="KW-0808">Transferase</keyword>
<dbReference type="InterPro" id="IPR013977">
    <property type="entry name" value="GcvT_C"/>
</dbReference>
<dbReference type="InterPro" id="IPR006222">
    <property type="entry name" value="GCVT_N"/>
</dbReference>
<dbReference type="Gene3D" id="2.40.30.110">
    <property type="entry name" value="Aminomethyltransferase beta-barrel domains"/>
    <property type="match status" value="1"/>
</dbReference>
<dbReference type="GO" id="GO:0032259">
    <property type="term" value="P:methylation"/>
    <property type="evidence" value="ECO:0007669"/>
    <property type="project" value="UniProtKB-KW"/>
</dbReference>